<dbReference type="AlphaFoldDB" id="A0ABD1HR63"/>
<name>A0ABD1HR63_SALDI</name>
<gene>
    <name evidence="1" type="ORF">AAHA92_09397</name>
</gene>
<accession>A0ABD1HR63</accession>
<dbReference type="EMBL" id="JBEAFC010000004">
    <property type="protein sequence ID" value="KAL1559005.1"/>
    <property type="molecule type" value="Genomic_DNA"/>
</dbReference>
<keyword evidence="2" id="KW-1185">Reference proteome</keyword>
<organism evidence="1 2">
    <name type="scientific">Salvia divinorum</name>
    <name type="common">Maria pastora</name>
    <name type="synonym">Diviner's sage</name>
    <dbReference type="NCBI Taxonomy" id="28513"/>
    <lineage>
        <taxon>Eukaryota</taxon>
        <taxon>Viridiplantae</taxon>
        <taxon>Streptophyta</taxon>
        <taxon>Embryophyta</taxon>
        <taxon>Tracheophyta</taxon>
        <taxon>Spermatophyta</taxon>
        <taxon>Magnoliopsida</taxon>
        <taxon>eudicotyledons</taxon>
        <taxon>Gunneridae</taxon>
        <taxon>Pentapetalae</taxon>
        <taxon>asterids</taxon>
        <taxon>lamiids</taxon>
        <taxon>Lamiales</taxon>
        <taxon>Lamiaceae</taxon>
        <taxon>Nepetoideae</taxon>
        <taxon>Mentheae</taxon>
        <taxon>Salviinae</taxon>
        <taxon>Salvia</taxon>
        <taxon>Salvia subgen. Calosphace</taxon>
    </lineage>
</organism>
<reference evidence="1 2" key="1">
    <citation type="submission" date="2024-06" db="EMBL/GenBank/DDBJ databases">
        <title>A chromosome level genome sequence of Diviner's sage (Salvia divinorum).</title>
        <authorList>
            <person name="Ford S.A."/>
            <person name="Ro D.-K."/>
            <person name="Ness R.W."/>
            <person name="Phillips M.A."/>
        </authorList>
    </citation>
    <scope>NUCLEOTIDE SEQUENCE [LARGE SCALE GENOMIC DNA]</scope>
    <source>
        <strain evidence="1">SAF-2024a</strain>
        <tissue evidence="1">Leaf</tissue>
    </source>
</reference>
<protein>
    <submittedName>
        <fullName evidence="1">Uncharacterized protein</fullName>
    </submittedName>
</protein>
<evidence type="ECO:0000313" key="1">
    <source>
        <dbReference type="EMBL" id="KAL1559005.1"/>
    </source>
</evidence>
<dbReference type="Proteomes" id="UP001567538">
    <property type="component" value="Unassembled WGS sequence"/>
</dbReference>
<proteinExistence type="predicted"/>
<comment type="caution">
    <text evidence="1">The sequence shown here is derived from an EMBL/GenBank/DDBJ whole genome shotgun (WGS) entry which is preliminary data.</text>
</comment>
<sequence>MLDPDWWLTVVQRVAGRAAGLVVGSGRQRWVGRSLLGRRWGTAALDSLTAWRDRVTRPKGEGVGGGRRMWTIVVDGSGGGVKGCRVCPSVRGESREAKKELDFKFEIWIWNPNLLHLTALIPAVPVEFSNYLFCYLFVDDFSVTVSISGLPVELH</sequence>
<evidence type="ECO:0000313" key="2">
    <source>
        <dbReference type="Proteomes" id="UP001567538"/>
    </source>
</evidence>